<proteinExistence type="predicted"/>
<dbReference type="InParanoid" id="G9MDG4"/>
<protein>
    <submittedName>
        <fullName evidence="1">Uncharacterized protein</fullName>
    </submittedName>
</protein>
<dbReference type="HOGENOM" id="CLU_1678152_0_0_1"/>
<reference evidence="1 2" key="1">
    <citation type="journal article" date="2011" name="Genome Biol.">
        <title>Comparative genome sequence analysis underscores mycoparasitism as the ancestral life style of Trichoderma.</title>
        <authorList>
            <person name="Kubicek C.P."/>
            <person name="Herrera-Estrella A."/>
            <person name="Seidl-Seiboth V."/>
            <person name="Martinez D.A."/>
            <person name="Druzhinina I.S."/>
            <person name="Thon M."/>
            <person name="Zeilinger S."/>
            <person name="Casas-Flores S."/>
            <person name="Horwitz B.A."/>
            <person name="Mukherjee P.K."/>
            <person name="Mukherjee M."/>
            <person name="Kredics L."/>
            <person name="Alcaraz L.D."/>
            <person name="Aerts A."/>
            <person name="Antal Z."/>
            <person name="Atanasova L."/>
            <person name="Cervantes-Badillo M.G."/>
            <person name="Challacombe J."/>
            <person name="Chertkov O."/>
            <person name="McCluskey K."/>
            <person name="Coulpier F."/>
            <person name="Deshpande N."/>
            <person name="von Doehren H."/>
            <person name="Ebbole D.J."/>
            <person name="Esquivel-Naranjo E.U."/>
            <person name="Fekete E."/>
            <person name="Flipphi M."/>
            <person name="Glaser F."/>
            <person name="Gomez-Rodriguez E.Y."/>
            <person name="Gruber S."/>
            <person name="Han C."/>
            <person name="Henrissat B."/>
            <person name="Hermosa R."/>
            <person name="Hernandez-Onate M."/>
            <person name="Karaffa L."/>
            <person name="Kosti I."/>
            <person name="Le Crom S."/>
            <person name="Lindquist E."/>
            <person name="Lucas S."/>
            <person name="Luebeck M."/>
            <person name="Luebeck P.S."/>
            <person name="Margeot A."/>
            <person name="Metz B."/>
            <person name="Misra M."/>
            <person name="Nevalainen H."/>
            <person name="Omann M."/>
            <person name="Packer N."/>
            <person name="Perrone G."/>
            <person name="Uresti-Rivera E.E."/>
            <person name="Salamov A."/>
            <person name="Schmoll M."/>
            <person name="Seiboth B."/>
            <person name="Shapiro H."/>
            <person name="Sukno S."/>
            <person name="Tamayo-Ramos J.A."/>
            <person name="Tisch D."/>
            <person name="Wiest A."/>
            <person name="Wilkinson H.H."/>
            <person name="Zhang M."/>
            <person name="Coutinho P.M."/>
            <person name="Kenerley C.M."/>
            <person name="Monte E."/>
            <person name="Baker S.E."/>
            <person name="Grigoriev I.V."/>
        </authorList>
    </citation>
    <scope>NUCLEOTIDE SEQUENCE [LARGE SCALE GENOMIC DNA]</scope>
    <source>
        <strain evidence="2">Gv29-8 / FGSC 10586</strain>
    </source>
</reference>
<dbReference type="EMBL" id="ABDF02000001">
    <property type="protein sequence ID" value="EHK26826.1"/>
    <property type="molecule type" value="Genomic_DNA"/>
</dbReference>
<dbReference type="RefSeq" id="XP_013961045.1">
    <property type="nucleotide sequence ID" value="XM_014105570.1"/>
</dbReference>
<keyword evidence="2" id="KW-1185">Reference proteome</keyword>
<evidence type="ECO:0000313" key="2">
    <source>
        <dbReference type="Proteomes" id="UP000007115"/>
    </source>
</evidence>
<evidence type="ECO:0000313" key="1">
    <source>
        <dbReference type="EMBL" id="EHK26826.1"/>
    </source>
</evidence>
<comment type="caution">
    <text evidence="1">The sequence shown here is derived from an EMBL/GenBank/DDBJ whole genome shotgun (WGS) entry which is preliminary data.</text>
</comment>
<dbReference type="GeneID" id="25790861"/>
<sequence>MFPAPFGLFGGFLDSRNPPVQVEPLETYLNSPSPTCTQCNGGRGPLLSSPLSLSVHVKASSNHDIKLEKGPWEMQAVPKAEGQLIIVAASPACAPRSHGSHRHLDAFLSIDLFAVLETGDGISNPLMSPVLSATRVPETHITHTRTKKQDPACCCSM</sequence>
<organism evidence="1 2">
    <name type="scientific">Hypocrea virens (strain Gv29-8 / FGSC 10586)</name>
    <name type="common">Gliocladium virens</name>
    <name type="synonym">Trichoderma virens</name>
    <dbReference type="NCBI Taxonomy" id="413071"/>
    <lineage>
        <taxon>Eukaryota</taxon>
        <taxon>Fungi</taxon>
        <taxon>Dikarya</taxon>
        <taxon>Ascomycota</taxon>
        <taxon>Pezizomycotina</taxon>
        <taxon>Sordariomycetes</taxon>
        <taxon>Hypocreomycetidae</taxon>
        <taxon>Hypocreales</taxon>
        <taxon>Hypocreaceae</taxon>
        <taxon>Trichoderma</taxon>
    </lineage>
</organism>
<accession>G9MDG4</accession>
<dbReference type="Proteomes" id="UP000007115">
    <property type="component" value="Unassembled WGS sequence"/>
</dbReference>
<name>G9MDG4_HYPVG</name>
<dbReference type="VEuPathDB" id="FungiDB:TRIVIDRAFT_215002"/>
<dbReference type="AlphaFoldDB" id="G9MDG4"/>
<gene>
    <name evidence="1" type="ORF">TRIVIDRAFT_215002</name>
</gene>